<evidence type="ECO:0000313" key="6">
    <source>
        <dbReference type="Proteomes" id="UP000463975"/>
    </source>
</evidence>
<keyword evidence="1 3" id="KW-0472">Membrane</keyword>
<keyword evidence="1" id="KW-0406">Ion transport</keyword>
<protein>
    <recommendedName>
        <fullName evidence="1">ATP synthase protein I</fullName>
    </recommendedName>
</protein>
<dbReference type="Proteomes" id="UP000463975">
    <property type="component" value="Chromosome"/>
</dbReference>
<keyword evidence="1" id="KW-0375">Hydrogen ion transport</keyword>
<keyword evidence="3" id="KW-0812">Transmembrane</keyword>
<evidence type="ECO:0000256" key="3">
    <source>
        <dbReference type="SAM" id="Phobius"/>
    </source>
</evidence>
<evidence type="ECO:0000313" key="5">
    <source>
        <dbReference type="EMBL" id="QHI96287.1"/>
    </source>
</evidence>
<dbReference type="RefSeq" id="WP_160618016.1">
    <property type="nucleotide sequence ID" value="NZ_CP047652.1"/>
</dbReference>
<dbReference type="KEGG" id="bomb:GT348_08685"/>
<keyword evidence="3" id="KW-1133">Transmembrane helix</keyword>
<evidence type="ECO:0000313" key="4">
    <source>
        <dbReference type="EMBL" id="QHI94938.1"/>
    </source>
</evidence>
<gene>
    <name evidence="4" type="ORF">GT348_00045</name>
    <name evidence="5" type="ORF">GT348_08685</name>
</gene>
<evidence type="ECO:0000256" key="2">
    <source>
        <dbReference type="SAM" id="MobiDB-lite"/>
    </source>
</evidence>
<dbReference type="EMBL" id="CP047652">
    <property type="protein sequence ID" value="QHI96287.1"/>
    <property type="molecule type" value="Genomic_DNA"/>
</dbReference>
<accession>A0A6P1NBM4</accession>
<dbReference type="AlphaFoldDB" id="A0A6P1NBM4"/>
<comment type="similarity">
    <text evidence="1">Belongs to the bacterial AtpI family.</text>
</comment>
<sequence length="120" mass="13178">MGDFSPNKKESFDKRLSTLENQISPQAKKGQRPTQEKEEQSSFGVAFRVASDLIAGIVVGVGIGYGLDKWTGHKGLFLIVFALLGFCAGMRNVWRIVGVPVQTVQDEKNGRGPRGKRIDD</sequence>
<dbReference type="GO" id="GO:1902600">
    <property type="term" value="P:proton transmembrane transport"/>
    <property type="evidence" value="ECO:0007669"/>
    <property type="project" value="UniProtKB-KW"/>
</dbReference>
<dbReference type="Pfam" id="PF09527">
    <property type="entry name" value="ATPase_gene1"/>
    <property type="match status" value="1"/>
</dbReference>
<dbReference type="InterPro" id="IPR016989">
    <property type="entry name" value="Atp1_alphaprobac"/>
</dbReference>
<organism evidence="4 6">
    <name type="scientific">Aristophania vespae</name>
    <dbReference type="NCBI Taxonomy" id="2697033"/>
    <lineage>
        <taxon>Bacteria</taxon>
        <taxon>Pseudomonadati</taxon>
        <taxon>Pseudomonadota</taxon>
        <taxon>Alphaproteobacteria</taxon>
        <taxon>Acetobacterales</taxon>
        <taxon>Acetobacteraceae</taxon>
        <taxon>Aristophania</taxon>
    </lineage>
</organism>
<dbReference type="EMBL" id="CP047652">
    <property type="protein sequence ID" value="QHI94938.1"/>
    <property type="molecule type" value="Genomic_DNA"/>
</dbReference>
<comment type="function">
    <text evidence="1">A possible function for this protein is to guide the assembly of the membrane sector of the ATPase enzyme complex.</text>
</comment>
<evidence type="ECO:0000256" key="1">
    <source>
        <dbReference type="PIRNR" id="PIRNR032126"/>
    </source>
</evidence>
<feature type="compositionally biased region" description="Basic and acidic residues" evidence="2">
    <location>
        <begin position="1"/>
        <end position="17"/>
    </location>
</feature>
<name>A0A6P1NBM4_9PROT</name>
<feature type="transmembrane region" description="Helical" evidence="3">
    <location>
        <begin position="75"/>
        <end position="94"/>
    </location>
</feature>
<proteinExistence type="inferred from homology"/>
<keyword evidence="6" id="KW-1185">Reference proteome</keyword>
<dbReference type="GO" id="GO:0045259">
    <property type="term" value="C:proton-transporting ATP synthase complex"/>
    <property type="evidence" value="ECO:0007669"/>
    <property type="project" value="UniProtKB-UniRule"/>
</dbReference>
<dbReference type="InterPro" id="IPR032820">
    <property type="entry name" value="ATPase_put"/>
</dbReference>
<dbReference type="PIRSF" id="PIRSF032126">
    <property type="entry name" value="F0F1_ATP_synthase_subunit_I"/>
    <property type="match status" value="1"/>
</dbReference>
<reference evidence="4 6" key="1">
    <citation type="submission" date="2020-01" db="EMBL/GenBank/DDBJ databases">
        <title>Genome sequencing of strain KACC 21507.</title>
        <authorList>
            <person name="Heo J."/>
            <person name="Kim S.-J."/>
            <person name="Kim J.-S."/>
            <person name="Hong S.-B."/>
            <person name="Kwon S.-W."/>
        </authorList>
    </citation>
    <scope>NUCLEOTIDE SEQUENCE [LARGE SCALE GENOMIC DNA]</scope>
    <source>
        <strain evidence="4 6">KACC 21507</strain>
    </source>
</reference>
<keyword evidence="1" id="KW-0813">Transport</keyword>
<feature type="transmembrane region" description="Helical" evidence="3">
    <location>
        <begin position="45"/>
        <end position="63"/>
    </location>
</feature>
<dbReference type="KEGG" id="bomb:GT348_00045"/>
<feature type="region of interest" description="Disordered" evidence="2">
    <location>
        <begin position="1"/>
        <end position="41"/>
    </location>
</feature>